<dbReference type="Gene3D" id="3.40.50.300">
    <property type="entry name" value="P-loop containing nucleotide triphosphate hydrolases"/>
    <property type="match status" value="1"/>
</dbReference>
<accession>A0A218Z377</accession>
<evidence type="ECO:0000256" key="2">
    <source>
        <dbReference type="ARBA" id="ARBA00022741"/>
    </source>
</evidence>
<protein>
    <recommendedName>
        <fullName evidence="6">AFG1-like ATPase</fullName>
    </recommendedName>
</protein>
<name>A0A218Z377_9HELO</name>
<dbReference type="EMBL" id="MZNU01000261">
    <property type="protein sequence ID" value="OWP01695.1"/>
    <property type="molecule type" value="Genomic_DNA"/>
</dbReference>
<dbReference type="SUPFAM" id="SSF52540">
    <property type="entry name" value="P-loop containing nucleoside triphosphate hydrolases"/>
    <property type="match status" value="1"/>
</dbReference>
<dbReference type="Proteomes" id="UP000242519">
    <property type="component" value="Unassembled WGS sequence"/>
</dbReference>
<keyword evidence="3" id="KW-0067">ATP-binding</keyword>
<dbReference type="NCBIfam" id="NF040713">
    <property type="entry name" value="ZapE"/>
    <property type="match status" value="1"/>
</dbReference>
<evidence type="ECO:0008006" key="6">
    <source>
        <dbReference type="Google" id="ProtNLM"/>
    </source>
</evidence>
<evidence type="ECO:0000256" key="1">
    <source>
        <dbReference type="ARBA" id="ARBA00010322"/>
    </source>
</evidence>
<dbReference type="Pfam" id="PF03969">
    <property type="entry name" value="AFG1_ATPase"/>
    <property type="match status" value="1"/>
</dbReference>
<keyword evidence="5" id="KW-1185">Reference proteome</keyword>
<sequence>MTSPSIQTAYRSLLQRRRLTPNLSQAALVTQLASLQTSLLTGNEPQPGSKGLYIHGAVGTGKSRLADLFSSTLPASVTSRRIHFHAFMLDIHTRLHRLRSRPFDTSPFSRNLLGEIGHQVRAESRVLCFDEFQVTDVADAVLLKGLFAAFWQRGGVVVATSNRAPEGLYESGINRQQLFVPFVEALRRECEVWRLEGKEDYRITASTEGRQEVFFTDHIGFESSLLKTVRDTSMEEKVIPVMMSRQLKVLAAVDDNKGSMVVKSTFKDLCQNFLGSADYHALCALASTIYLTGLRQFKADELDFVRRFITLVDLAYETKTRIICMSTVPLFEVFANIVPRETRVRDQLKDFLNTTVKGEGGSSSSMMSTFIGEVEWSATGLMEASLATGGAGETDVGFAVGRAVSRLYEMGSRHFGVQD</sequence>
<dbReference type="InParanoid" id="A0A218Z377"/>
<dbReference type="OrthoDB" id="548867at2759"/>
<dbReference type="InterPro" id="IPR005654">
    <property type="entry name" value="ATPase_AFG1-like"/>
</dbReference>
<organism evidence="4 5">
    <name type="scientific">Diplocarpon coronariae</name>
    <dbReference type="NCBI Taxonomy" id="2795749"/>
    <lineage>
        <taxon>Eukaryota</taxon>
        <taxon>Fungi</taxon>
        <taxon>Dikarya</taxon>
        <taxon>Ascomycota</taxon>
        <taxon>Pezizomycotina</taxon>
        <taxon>Leotiomycetes</taxon>
        <taxon>Helotiales</taxon>
        <taxon>Drepanopezizaceae</taxon>
        <taxon>Diplocarpon</taxon>
    </lineage>
</organism>
<dbReference type="PANTHER" id="PTHR12169:SF6">
    <property type="entry name" value="AFG1-LIKE ATPASE"/>
    <property type="match status" value="1"/>
</dbReference>
<comment type="similarity">
    <text evidence="1">Belongs to the AFG1 ATPase family.</text>
</comment>
<dbReference type="AlphaFoldDB" id="A0A218Z377"/>
<comment type="caution">
    <text evidence="4">The sequence shown here is derived from an EMBL/GenBank/DDBJ whole genome shotgun (WGS) entry which is preliminary data.</text>
</comment>
<evidence type="ECO:0000313" key="4">
    <source>
        <dbReference type="EMBL" id="OWP01695.1"/>
    </source>
</evidence>
<dbReference type="GO" id="GO:0016887">
    <property type="term" value="F:ATP hydrolysis activity"/>
    <property type="evidence" value="ECO:0007669"/>
    <property type="project" value="InterPro"/>
</dbReference>
<reference evidence="4 5" key="1">
    <citation type="submission" date="2017-04" db="EMBL/GenBank/DDBJ databases">
        <title>Draft genome sequence of Marssonina coronaria NL1: causal agent of apple blotch.</title>
        <authorList>
            <person name="Cheng Q."/>
        </authorList>
    </citation>
    <scope>NUCLEOTIDE SEQUENCE [LARGE SCALE GENOMIC DNA]</scope>
    <source>
        <strain evidence="4 5">NL1</strain>
    </source>
</reference>
<dbReference type="PANTHER" id="PTHR12169">
    <property type="entry name" value="ATPASE N2B"/>
    <property type="match status" value="1"/>
</dbReference>
<dbReference type="GO" id="GO:0005739">
    <property type="term" value="C:mitochondrion"/>
    <property type="evidence" value="ECO:0007669"/>
    <property type="project" value="TreeGrafter"/>
</dbReference>
<keyword evidence="2" id="KW-0547">Nucleotide-binding</keyword>
<proteinExistence type="inferred from homology"/>
<evidence type="ECO:0000256" key="3">
    <source>
        <dbReference type="ARBA" id="ARBA00022840"/>
    </source>
</evidence>
<dbReference type="GO" id="GO:0005524">
    <property type="term" value="F:ATP binding"/>
    <property type="evidence" value="ECO:0007669"/>
    <property type="project" value="UniProtKB-KW"/>
</dbReference>
<gene>
    <name evidence="4" type="ORF">B2J93_2408</name>
</gene>
<evidence type="ECO:0000313" key="5">
    <source>
        <dbReference type="Proteomes" id="UP000242519"/>
    </source>
</evidence>
<dbReference type="InterPro" id="IPR027417">
    <property type="entry name" value="P-loop_NTPase"/>
</dbReference>